<accession>A0ABQ5S7V3</accession>
<dbReference type="EMBL" id="BSDZ01000023">
    <property type="protein sequence ID" value="GLI65407.1"/>
    <property type="molecule type" value="Genomic_DNA"/>
</dbReference>
<keyword evidence="3" id="KW-1185">Reference proteome</keyword>
<dbReference type="Proteomes" id="UP001165090">
    <property type="component" value="Unassembled WGS sequence"/>
</dbReference>
<feature type="region of interest" description="Disordered" evidence="1">
    <location>
        <begin position="27"/>
        <end position="47"/>
    </location>
</feature>
<proteinExistence type="predicted"/>
<feature type="compositionally biased region" description="Polar residues" evidence="1">
    <location>
        <begin position="37"/>
        <end position="46"/>
    </location>
</feature>
<comment type="caution">
    <text evidence="2">The sequence shown here is derived from an EMBL/GenBank/DDBJ whole genome shotgun (WGS) entry which is preliminary data.</text>
</comment>
<evidence type="ECO:0000256" key="1">
    <source>
        <dbReference type="SAM" id="MobiDB-lite"/>
    </source>
</evidence>
<gene>
    <name evidence="2" type="ORF">VaNZ11_008964</name>
</gene>
<sequence>VTDAAILVGEPALHAARLSLSPLRTQVPAGLRPQQPPTRLSLSTEGTGARRLVQERPWIPPAVVRGAVGCRLSSATRDAERLTYLGERDPSWPPRLRGHIMEMAQSTG</sequence>
<evidence type="ECO:0000313" key="2">
    <source>
        <dbReference type="EMBL" id="GLI65407.1"/>
    </source>
</evidence>
<organism evidence="2 3">
    <name type="scientific">Volvox africanus</name>
    <dbReference type="NCBI Taxonomy" id="51714"/>
    <lineage>
        <taxon>Eukaryota</taxon>
        <taxon>Viridiplantae</taxon>
        <taxon>Chlorophyta</taxon>
        <taxon>core chlorophytes</taxon>
        <taxon>Chlorophyceae</taxon>
        <taxon>CS clade</taxon>
        <taxon>Chlamydomonadales</taxon>
        <taxon>Volvocaceae</taxon>
        <taxon>Volvox</taxon>
    </lineage>
</organism>
<name>A0ABQ5S7V3_9CHLO</name>
<feature type="non-terminal residue" evidence="2">
    <location>
        <position position="1"/>
    </location>
</feature>
<evidence type="ECO:0000313" key="3">
    <source>
        <dbReference type="Proteomes" id="UP001165090"/>
    </source>
</evidence>
<reference evidence="2 3" key="1">
    <citation type="journal article" date="2023" name="IScience">
        <title>Expanded male sex-determining region conserved during the evolution of homothallism in the green alga Volvox.</title>
        <authorList>
            <person name="Yamamoto K."/>
            <person name="Matsuzaki R."/>
            <person name="Mahakham W."/>
            <person name="Heman W."/>
            <person name="Sekimoto H."/>
            <person name="Kawachi M."/>
            <person name="Minakuchi Y."/>
            <person name="Toyoda A."/>
            <person name="Nozaki H."/>
        </authorList>
    </citation>
    <scope>NUCLEOTIDE SEQUENCE [LARGE SCALE GENOMIC DNA]</scope>
    <source>
        <strain evidence="2 3">NIES-4468</strain>
    </source>
</reference>
<protein>
    <submittedName>
        <fullName evidence="2">Uncharacterized protein</fullName>
    </submittedName>
</protein>